<evidence type="ECO:0008006" key="4">
    <source>
        <dbReference type="Google" id="ProtNLM"/>
    </source>
</evidence>
<evidence type="ECO:0000313" key="3">
    <source>
        <dbReference type="Proteomes" id="UP000244855"/>
    </source>
</evidence>
<sequence length="78" mass="8674">MLCRNVLTSQLLLTTAVNTTALSNNFFRAILKRRKTLLLQRCGVFVFKQSSGSDGVGHKDAGCFIGRVNCVARVWNQE</sequence>
<protein>
    <recommendedName>
        <fullName evidence="4">Secreted protein</fullName>
    </recommendedName>
</protein>
<evidence type="ECO:0000256" key="1">
    <source>
        <dbReference type="SAM" id="SignalP"/>
    </source>
</evidence>
<accession>A0A2V1DTP9</accession>
<reference evidence="2 3" key="1">
    <citation type="journal article" date="2018" name="Sci. Rep.">
        <title>Comparative genomics provides insights into the lifestyle and reveals functional heterogeneity of dark septate endophytic fungi.</title>
        <authorList>
            <person name="Knapp D.G."/>
            <person name="Nemeth J.B."/>
            <person name="Barry K."/>
            <person name="Hainaut M."/>
            <person name="Henrissat B."/>
            <person name="Johnson J."/>
            <person name="Kuo A."/>
            <person name="Lim J.H.P."/>
            <person name="Lipzen A."/>
            <person name="Nolan M."/>
            <person name="Ohm R.A."/>
            <person name="Tamas L."/>
            <person name="Grigoriev I.V."/>
            <person name="Spatafora J.W."/>
            <person name="Nagy L.G."/>
            <person name="Kovacs G.M."/>
        </authorList>
    </citation>
    <scope>NUCLEOTIDE SEQUENCE [LARGE SCALE GENOMIC DNA]</scope>
    <source>
        <strain evidence="2 3">DSE2036</strain>
    </source>
</reference>
<name>A0A2V1DTP9_9PLEO</name>
<organism evidence="2 3">
    <name type="scientific">Periconia macrospinosa</name>
    <dbReference type="NCBI Taxonomy" id="97972"/>
    <lineage>
        <taxon>Eukaryota</taxon>
        <taxon>Fungi</taxon>
        <taxon>Dikarya</taxon>
        <taxon>Ascomycota</taxon>
        <taxon>Pezizomycotina</taxon>
        <taxon>Dothideomycetes</taxon>
        <taxon>Pleosporomycetidae</taxon>
        <taxon>Pleosporales</taxon>
        <taxon>Massarineae</taxon>
        <taxon>Periconiaceae</taxon>
        <taxon>Periconia</taxon>
    </lineage>
</organism>
<keyword evidence="1" id="KW-0732">Signal</keyword>
<proteinExistence type="predicted"/>
<feature type="chain" id="PRO_5016145103" description="Secreted protein" evidence="1">
    <location>
        <begin position="22"/>
        <end position="78"/>
    </location>
</feature>
<dbReference type="EMBL" id="KZ805370">
    <property type="protein sequence ID" value="PVI00634.1"/>
    <property type="molecule type" value="Genomic_DNA"/>
</dbReference>
<dbReference type="AlphaFoldDB" id="A0A2V1DTP9"/>
<feature type="signal peptide" evidence="1">
    <location>
        <begin position="1"/>
        <end position="21"/>
    </location>
</feature>
<keyword evidence="3" id="KW-1185">Reference proteome</keyword>
<gene>
    <name evidence="2" type="ORF">DM02DRAFT_387373</name>
</gene>
<dbReference type="Proteomes" id="UP000244855">
    <property type="component" value="Unassembled WGS sequence"/>
</dbReference>
<evidence type="ECO:0000313" key="2">
    <source>
        <dbReference type="EMBL" id="PVI00634.1"/>
    </source>
</evidence>